<proteinExistence type="inferred from homology"/>
<evidence type="ECO:0000313" key="8">
    <source>
        <dbReference type="EnsemblMetazoa" id="Aqu2.1.18768_001"/>
    </source>
</evidence>
<dbReference type="GO" id="GO:0005737">
    <property type="term" value="C:cytoplasm"/>
    <property type="evidence" value="ECO:0007669"/>
    <property type="project" value="TreeGrafter"/>
</dbReference>
<reference evidence="8" key="1">
    <citation type="submission" date="2017-05" db="UniProtKB">
        <authorList>
            <consortium name="EnsemblMetazoa"/>
        </authorList>
    </citation>
    <scope>IDENTIFICATION</scope>
</reference>
<protein>
    <recommendedName>
        <fullName evidence="5">DNA 3'-5' helicase</fullName>
        <ecNumber evidence="5">5.6.2.4</ecNumber>
    </recommendedName>
    <alternativeName>
        <fullName evidence="6">DNA 3'-5' helicase Q1</fullName>
    </alternativeName>
</protein>
<dbReference type="GO" id="GO:0006310">
    <property type="term" value="P:DNA recombination"/>
    <property type="evidence" value="ECO:0007669"/>
    <property type="project" value="TreeGrafter"/>
</dbReference>
<organism evidence="8">
    <name type="scientific">Amphimedon queenslandica</name>
    <name type="common">Sponge</name>
    <dbReference type="NCBI Taxonomy" id="400682"/>
    <lineage>
        <taxon>Eukaryota</taxon>
        <taxon>Metazoa</taxon>
        <taxon>Porifera</taxon>
        <taxon>Demospongiae</taxon>
        <taxon>Heteroscleromorpha</taxon>
        <taxon>Haplosclerida</taxon>
        <taxon>Niphatidae</taxon>
        <taxon>Amphimedon</taxon>
    </lineage>
</organism>
<dbReference type="EnsemblMetazoa" id="Aqu2.1.18768_001">
    <property type="protein sequence ID" value="Aqu2.1.18768_001"/>
    <property type="gene ID" value="Aqu2.1.18768"/>
</dbReference>
<dbReference type="OrthoDB" id="10261556at2759"/>
<dbReference type="eggNOG" id="KOG0351">
    <property type="taxonomic scope" value="Eukaryota"/>
</dbReference>
<dbReference type="GO" id="GO:0003677">
    <property type="term" value="F:DNA binding"/>
    <property type="evidence" value="ECO:0007669"/>
    <property type="project" value="UniProtKB-KW"/>
</dbReference>
<feature type="domain" description="Helicase C-terminal" evidence="7">
    <location>
        <begin position="1"/>
        <end position="133"/>
    </location>
</feature>
<dbReference type="EC" id="5.6.2.4" evidence="5"/>
<dbReference type="GO" id="GO:0005694">
    <property type="term" value="C:chromosome"/>
    <property type="evidence" value="ECO:0007669"/>
    <property type="project" value="TreeGrafter"/>
</dbReference>
<keyword evidence="2" id="KW-0238">DNA-binding</keyword>
<accession>A0A1X7TUQ3</accession>
<dbReference type="Pfam" id="PF00271">
    <property type="entry name" value="Helicase_C"/>
    <property type="match status" value="1"/>
</dbReference>
<evidence type="ECO:0000256" key="1">
    <source>
        <dbReference type="ARBA" id="ARBA00005446"/>
    </source>
</evidence>
<evidence type="ECO:0000256" key="2">
    <source>
        <dbReference type="ARBA" id="ARBA00023125"/>
    </source>
</evidence>
<comment type="similarity">
    <text evidence="1">Belongs to the helicase family. RecQ subfamily.</text>
</comment>
<evidence type="ECO:0000259" key="7">
    <source>
        <dbReference type="PROSITE" id="PS51194"/>
    </source>
</evidence>
<dbReference type="InterPro" id="IPR001650">
    <property type="entry name" value="Helicase_C-like"/>
</dbReference>
<comment type="catalytic activity">
    <reaction evidence="4">
        <text>Couples ATP hydrolysis with the unwinding of duplex DNA by translocating in the 3'-5' direction.</text>
        <dbReference type="EC" id="5.6.2.4"/>
    </reaction>
</comment>
<dbReference type="SUPFAM" id="SSF52540">
    <property type="entry name" value="P-loop containing nucleoside triphosphate hydrolases"/>
    <property type="match status" value="1"/>
</dbReference>
<evidence type="ECO:0000256" key="5">
    <source>
        <dbReference type="ARBA" id="ARBA00034808"/>
    </source>
</evidence>
<keyword evidence="3" id="KW-0413">Isomerase</keyword>
<sequence>MCMRPYFTNPRGTLSDVVEARLVDMFFKGTDEDIKKKIIASFTKSSNLQIVICTEAFGMGINCHNVQLVIHYSVPSDPETYNQQIGRAGRIEDNSYAIMLHAKHLMQNCEPSMVGYIKNKSSCRHPVLFRDFEGTVILTSLKKSCR</sequence>
<evidence type="ECO:0000256" key="6">
    <source>
        <dbReference type="ARBA" id="ARBA00044566"/>
    </source>
</evidence>
<dbReference type="PANTHER" id="PTHR13710:SF105">
    <property type="entry name" value="ATP-DEPENDENT DNA HELICASE Q1"/>
    <property type="match status" value="1"/>
</dbReference>
<dbReference type="Gene3D" id="3.40.50.300">
    <property type="entry name" value="P-loop containing nucleotide triphosphate hydrolases"/>
    <property type="match status" value="1"/>
</dbReference>
<dbReference type="InParanoid" id="A0A1X7TUQ3"/>
<dbReference type="AlphaFoldDB" id="A0A1X7TUQ3"/>
<dbReference type="GO" id="GO:0006281">
    <property type="term" value="P:DNA repair"/>
    <property type="evidence" value="ECO:0007669"/>
    <property type="project" value="TreeGrafter"/>
</dbReference>
<dbReference type="InterPro" id="IPR027417">
    <property type="entry name" value="P-loop_NTPase"/>
</dbReference>
<evidence type="ECO:0000256" key="3">
    <source>
        <dbReference type="ARBA" id="ARBA00023235"/>
    </source>
</evidence>
<dbReference type="SMART" id="SM00490">
    <property type="entry name" value="HELICc"/>
    <property type="match status" value="1"/>
</dbReference>
<dbReference type="PANTHER" id="PTHR13710">
    <property type="entry name" value="DNA HELICASE RECQ FAMILY MEMBER"/>
    <property type="match status" value="1"/>
</dbReference>
<name>A0A1X7TUQ3_AMPQE</name>
<dbReference type="GO" id="GO:0009378">
    <property type="term" value="F:four-way junction helicase activity"/>
    <property type="evidence" value="ECO:0007669"/>
    <property type="project" value="TreeGrafter"/>
</dbReference>
<dbReference type="PROSITE" id="PS51194">
    <property type="entry name" value="HELICASE_CTER"/>
    <property type="match status" value="1"/>
</dbReference>
<dbReference type="GO" id="GO:0043138">
    <property type="term" value="F:3'-5' DNA helicase activity"/>
    <property type="evidence" value="ECO:0007669"/>
    <property type="project" value="UniProtKB-EC"/>
</dbReference>
<evidence type="ECO:0000256" key="4">
    <source>
        <dbReference type="ARBA" id="ARBA00034617"/>
    </source>
</evidence>